<evidence type="ECO:0008006" key="4">
    <source>
        <dbReference type="Google" id="ProtNLM"/>
    </source>
</evidence>
<dbReference type="PATRIC" id="fig|630626.3.peg.2908"/>
<keyword evidence="3" id="KW-1185">Reference proteome</keyword>
<name>I2BC02_SHIBC</name>
<gene>
    <name evidence="2" type="ordered locus">EBL_c29860</name>
</gene>
<dbReference type="Pfam" id="PF10948">
    <property type="entry name" value="DUF2635"/>
    <property type="match status" value="1"/>
</dbReference>
<proteinExistence type="predicted"/>
<dbReference type="EMBL" id="CP001560">
    <property type="protein sequence ID" value="AFJ48056.1"/>
    <property type="molecule type" value="Genomic_DNA"/>
</dbReference>
<dbReference type="InterPro" id="IPR024400">
    <property type="entry name" value="DUF2635"/>
</dbReference>
<organism evidence="2 3">
    <name type="scientific">Shimwellia blattae (strain ATCC 29907 / DSM 4481 / JCM 1650 / NBRC 105725 / CDC 9005-74)</name>
    <name type="common">Escherichia blattae</name>
    <dbReference type="NCBI Taxonomy" id="630626"/>
    <lineage>
        <taxon>Bacteria</taxon>
        <taxon>Pseudomonadati</taxon>
        <taxon>Pseudomonadota</taxon>
        <taxon>Gammaproteobacteria</taxon>
        <taxon>Enterobacterales</taxon>
        <taxon>Enterobacteriaceae</taxon>
        <taxon>Shimwellia</taxon>
    </lineage>
</organism>
<sequence length="69" mass="7660">MKKHIKPAREGLNVRKPDGLHLSPAGETTTVTAFWLRRQAQGDVVITTIQPATENTLAESRPARLVKEK</sequence>
<evidence type="ECO:0000256" key="1">
    <source>
        <dbReference type="SAM" id="MobiDB-lite"/>
    </source>
</evidence>
<accession>K6UUA5</accession>
<dbReference type="KEGG" id="ebt:EBL_c29860"/>
<dbReference type="RefSeq" id="WP_002442945.1">
    <property type="nucleotide sequence ID" value="NC_017910.1"/>
</dbReference>
<dbReference type="AlphaFoldDB" id="I2BC02"/>
<dbReference type="HOGENOM" id="CLU_2649692_0_0_6"/>
<dbReference type="STRING" id="630626.EBL_c29860"/>
<dbReference type="Proteomes" id="UP000001955">
    <property type="component" value="Chromosome"/>
</dbReference>
<accession>I2BC02</accession>
<evidence type="ECO:0000313" key="2">
    <source>
        <dbReference type="EMBL" id="AFJ48056.1"/>
    </source>
</evidence>
<dbReference type="OrthoDB" id="8689507at2"/>
<feature type="region of interest" description="Disordered" evidence="1">
    <location>
        <begin position="1"/>
        <end position="25"/>
    </location>
</feature>
<protein>
    <recommendedName>
        <fullName evidence="4">DUF2635 domain-containing protein</fullName>
    </recommendedName>
</protein>
<evidence type="ECO:0000313" key="3">
    <source>
        <dbReference type="Proteomes" id="UP000001955"/>
    </source>
</evidence>
<reference evidence="2 3" key="1">
    <citation type="journal article" date="2012" name="J. Bacteriol.">
        <title>Complete genome sequence of the B12-producing Shimwellia blattae strain DSM 4481, isolated from a cockroach.</title>
        <authorList>
            <person name="Brzuszkiewicz E."/>
            <person name="Waschkowitz T."/>
            <person name="Wiezer A."/>
            <person name="Daniel R."/>
        </authorList>
    </citation>
    <scope>NUCLEOTIDE SEQUENCE [LARGE SCALE GENOMIC DNA]</scope>
    <source>
        <strain evidence="3">ATCC 29907 / DSM 4481 / JCM 1650 / NBRC 105725 / CDC 9005-74</strain>
    </source>
</reference>
<feature type="compositionally biased region" description="Basic and acidic residues" evidence="1">
    <location>
        <begin position="7"/>
        <end position="19"/>
    </location>
</feature>